<dbReference type="RefSeq" id="WP_125967664.1">
    <property type="nucleotide sequence ID" value="NZ_QXGK01000002.1"/>
</dbReference>
<keyword evidence="8" id="KW-1185">Reference proteome</keyword>
<keyword evidence="1" id="KW-1003">Cell membrane</keyword>
<evidence type="ECO:0000313" key="7">
    <source>
        <dbReference type="EMBL" id="RSX58522.1"/>
    </source>
</evidence>
<organism evidence="7 8">
    <name type="scientific">Bifidobacterium samirii</name>
    <dbReference type="NCBI Taxonomy" id="2306974"/>
    <lineage>
        <taxon>Bacteria</taxon>
        <taxon>Bacillati</taxon>
        <taxon>Actinomycetota</taxon>
        <taxon>Actinomycetes</taxon>
        <taxon>Bifidobacteriales</taxon>
        <taxon>Bifidobacteriaceae</taxon>
        <taxon>Bifidobacterium</taxon>
    </lineage>
</organism>
<keyword evidence="2 6" id="KW-0732">Signal</keyword>
<evidence type="ECO:0000256" key="4">
    <source>
        <dbReference type="ARBA" id="ARBA00023139"/>
    </source>
</evidence>
<dbReference type="EMBL" id="QXGK01000002">
    <property type="protein sequence ID" value="RSX58522.1"/>
    <property type="molecule type" value="Genomic_DNA"/>
</dbReference>
<gene>
    <name evidence="7" type="ORF">D2E24_0401</name>
</gene>
<evidence type="ECO:0000256" key="5">
    <source>
        <dbReference type="ARBA" id="ARBA00023288"/>
    </source>
</evidence>
<name>A0A430FWG2_9BIFI</name>
<keyword evidence="5" id="KW-0449">Lipoprotein</keyword>
<dbReference type="Gene3D" id="3.40.190.10">
    <property type="entry name" value="Periplasmic binding protein-like II"/>
    <property type="match status" value="2"/>
</dbReference>
<protein>
    <submittedName>
        <fullName evidence="7">ABC transporter substrate-binding protein</fullName>
    </submittedName>
</protein>
<accession>A0A430FWG2</accession>
<dbReference type="InterPro" id="IPR006059">
    <property type="entry name" value="SBP"/>
</dbReference>
<evidence type="ECO:0000256" key="2">
    <source>
        <dbReference type="ARBA" id="ARBA00022729"/>
    </source>
</evidence>
<sequence>MTRTSSLRTVIGAGAAFAMIASLAGCGGGADAGKTQLTFFANNTQDLYQPIIDAFEKANPDVKVKFSTTNGSQAGYQQTLQTRISGGQLADVFVAPPEQLNDLVRNNCVKDLTGEAFMDRIGDTNKAQSTVDGKVYSMSVTAWTNAYAYNKDLLAKAGYDAIPETWDEFIDMLKDLKDAGVDKPYLEPKAGLGALVEGWIGYDSSQQDTSVDQMIGDGDATFADLYTPYYEEWARLFDEGVMGSEVTGLADDQVRSEFAAGRLAVMPSGYWDVNTFNDAGINYAFGRMPMLHEGDTPFAPGSADSGYAINAKIDGDELKAAEAFLDFLSSEEGLGLIQSSLGLIPATKNYTPEIDESFTEPYDLYLATGNVYLNTLGWPASGRSALRAETFSQLQQVALGSISPQQAAANLDTKLKTLS</sequence>
<dbReference type="PANTHER" id="PTHR43649">
    <property type="entry name" value="ARABINOSE-BINDING PROTEIN-RELATED"/>
    <property type="match status" value="1"/>
</dbReference>
<keyword evidence="3" id="KW-0472">Membrane</keyword>
<evidence type="ECO:0000256" key="6">
    <source>
        <dbReference type="SAM" id="SignalP"/>
    </source>
</evidence>
<feature type="chain" id="PRO_5038730520" evidence="6">
    <location>
        <begin position="25"/>
        <end position="419"/>
    </location>
</feature>
<dbReference type="OrthoDB" id="2060074at2"/>
<dbReference type="InterPro" id="IPR050490">
    <property type="entry name" value="Bact_solute-bd_prot1"/>
</dbReference>
<dbReference type="Proteomes" id="UP000287470">
    <property type="component" value="Unassembled WGS sequence"/>
</dbReference>
<proteinExistence type="predicted"/>
<dbReference type="Pfam" id="PF01547">
    <property type="entry name" value="SBP_bac_1"/>
    <property type="match status" value="1"/>
</dbReference>
<feature type="signal peptide" evidence="6">
    <location>
        <begin position="1"/>
        <end position="24"/>
    </location>
</feature>
<dbReference type="PANTHER" id="PTHR43649:SF33">
    <property type="entry name" value="POLYGALACTURONAN_RHAMNOGALACTURONAN-BINDING PROTEIN YTCQ"/>
    <property type="match status" value="1"/>
</dbReference>
<dbReference type="AlphaFoldDB" id="A0A430FWG2"/>
<comment type="caution">
    <text evidence="7">The sequence shown here is derived from an EMBL/GenBank/DDBJ whole genome shotgun (WGS) entry which is preliminary data.</text>
</comment>
<dbReference type="PROSITE" id="PS51257">
    <property type="entry name" value="PROKAR_LIPOPROTEIN"/>
    <property type="match status" value="1"/>
</dbReference>
<keyword evidence="4" id="KW-0564">Palmitate</keyword>
<evidence type="ECO:0000256" key="3">
    <source>
        <dbReference type="ARBA" id="ARBA00023136"/>
    </source>
</evidence>
<reference evidence="7 8" key="1">
    <citation type="submission" date="2018-09" db="EMBL/GenBank/DDBJ databases">
        <title>Characterization of the phylogenetic diversity of five novel species belonging to the genus Bifidobacterium.</title>
        <authorList>
            <person name="Lugli G.A."/>
            <person name="Duranti S."/>
            <person name="Milani C."/>
        </authorList>
    </citation>
    <scope>NUCLEOTIDE SEQUENCE [LARGE SCALE GENOMIC DNA]</scope>
    <source>
        <strain evidence="7 8">2033B</strain>
    </source>
</reference>
<evidence type="ECO:0000256" key="1">
    <source>
        <dbReference type="ARBA" id="ARBA00022475"/>
    </source>
</evidence>
<dbReference type="SUPFAM" id="SSF53850">
    <property type="entry name" value="Periplasmic binding protein-like II"/>
    <property type="match status" value="1"/>
</dbReference>
<evidence type="ECO:0000313" key="8">
    <source>
        <dbReference type="Proteomes" id="UP000287470"/>
    </source>
</evidence>